<feature type="region of interest" description="Disordered" evidence="9">
    <location>
        <begin position="21"/>
        <end position="70"/>
    </location>
</feature>
<protein>
    <recommendedName>
        <fullName evidence="4">CST complex subunit CTC1</fullName>
    </recommendedName>
</protein>
<keyword evidence="11" id="KW-1185">Reference proteome</keyword>
<gene>
    <name evidence="10" type="ORF">AQUCO_06200024v1</name>
</gene>
<evidence type="ECO:0000256" key="8">
    <source>
        <dbReference type="ARBA" id="ARBA00023242"/>
    </source>
</evidence>
<accession>A0A2G5CD12</accession>
<dbReference type="GO" id="GO:1990879">
    <property type="term" value="C:CST complex"/>
    <property type="evidence" value="ECO:0007669"/>
    <property type="project" value="TreeGrafter"/>
</dbReference>
<dbReference type="PANTHER" id="PTHR14865:SF2">
    <property type="entry name" value="CST COMPLEX SUBUNIT CTC1"/>
    <property type="match status" value="1"/>
</dbReference>
<dbReference type="GO" id="GO:0003697">
    <property type="term" value="F:single-stranded DNA binding"/>
    <property type="evidence" value="ECO:0007669"/>
    <property type="project" value="TreeGrafter"/>
</dbReference>
<dbReference type="GO" id="GO:0010833">
    <property type="term" value="P:telomere maintenance via telomere lengthening"/>
    <property type="evidence" value="ECO:0007669"/>
    <property type="project" value="TreeGrafter"/>
</dbReference>
<feature type="compositionally biased region" description="Low complexity" evidence="9">
    <location>
        <begin position="22"/>
        <end position="57"/>
    </location>
</feature>
<organism evidence="10 11">
    <name type="scientific">Aquilegia coerulea</name>
    <name type="common">Rocky mountain columbine</name>
    <dbReference type="NCBI Taxonomy" id="218851"/>
    <lineage>
        <taxon>Eukaryota</taxon>
        <taxon>Viridiplantae</taxon>
        <taxon>Streptophyta</taxon>
        <taxon>Embryophyta</taxon>
        <taxon>Tracheophyta</taxon>
        <taxon>Spermatophyta</taxon>
        <taxon>Magnoliopsida</taxon>
        <taxon>Ranunculales</taxon>
        <taxon>Ranunculaceae</taxon>
        <taxon>Thalictroideae</taxon>
        <taxon>Aquilegia</taxon>
    </lineage>
</organism>
<dbReference type="InterPro" id="IPR028262">
    <property type="entry name" value="CTC1_plant"/>
</dbReference>
<dbReference type="FunCoup" id="A0A2G5CD12">
    <property type="interactions" value="1193"/>
</dbReference>
<comment type="similarity">
    <text evidence="3">Belongs to the CTC1 family.</text>
</comment>
<evidence type="ECO:0000256" key="6">
    <source>
        <dbReference type="ARBA" id="ARBA00022895"/>
    </source>
</evidence>
<dbReference type="STRING" id="218851.A0A2G5CD12"/>
<name>A0A2G5CD12_AQUCA</name>
<dbReference type="GO" id="GO:0042162">
    <property type="term" value="F:telomeric DNA binding"/>
    <property type="evidence" value="ECO:0007669"/>
    <property type="project" value="TreeGrafter"/>
</dbReference>
<dbReference type="InterPro" id="IPR042617">
    <property type="entry name" value="CTC1-like"/>
</dbReference>
<evidence type="ECO:0000256" key="4">
    <source>
        <dbReference type="ARBA" id="ARBA00016175"/>
    </source>
</evidence>
<evidence type="ECO:0000256" key="1">
    <source>
        <dbReference type="ARBA" id="ARBA00004123"/>
    </source>
</evidence>
<keyword evidence="7" id="KW-0238">DNA-binding</keyword>
<dbReference type="OrthoDB" id="2314520at2759"/>
<dbReference type="Pfam" id="PF15491">
    <property type="entry name" value="CTC1_2"/>
    <property type="match status" value="1"/>
</dbReference>
<evidence type="ECO:0000256" key="7">
    <source>
        <dbReference type="ARBA" id="ARBA00023125"/>
    </source>
</evidence>
<evidence type="ECO:0000313" key="10">
    <source>
        <dbReference type="EMBL" id="PIA29154.1"/>
    </source>
</evidence>
<reference evidence="10 11" key="1">
    <citation type="submission" date="2017-09" db="EMBL/GenBank/DDBJ databases">
        <title>WGS assembly of Aquilegia coerulea Goldsmith.</title>
        <authorList>
            <person name="Hodges S."/>
            <person name="Kramer E."/>
            <person name="Nordborg M."/>
            <person name="Tomkins J."/>
            <person name="Borevitz J."/>
            <person name="Derieg N."/>
            <person name="Yan J."/>
            <person name="Mihaltcheva S."/>
            <person name="Hayes R.D."/>
            <person name="Rokhsar D."/>
        </authorList>
    </citation>
    <scope>NUCLEOTIDE SEQUENCE [LARGE SCALE GENOMIC DNA]</scope>
    <source>
        <strain evidence="11">cv. Goldsmith</strain>
    </source>
</reference>
<keyword evidence="6" id="KW-0779">Telomere</keyword>
<dbReference type="EMBL" id="KZ305079">
    <property type="protein sequence ID" value="PIA29154.1"/>
    <property type="molecule type" value="Genomic_DNA"/>
</dbReference>
<dbReference type="GO" id="GO:0045740">
    <property type="term" value="P:positive regulation of DNA replication"/>
    <property type="evidence" value="ECO:0007669"/>
    <property type="project" value="TreeGrafter"/>
</dbReference>
<sequence length="1380" mass="153247">MEKYKPKILTISELIHKSLPLSGTCSLNSSSSSTSTSSSRKNPNSNQQPSKSSPPSNCERNPNPKTLSSLNYPTLIIGTLTLPTESTCSSYCFSFSDGSSKVCCAVIDFDIKFIGKQIHVLSWNFIPFRCEGRDSGFLEIIKWKFPQSGFQITRCSNIDSFPLTDDSSLKNYSNDELFGVTSRVLGRLVSISPVSVVPCTIQKSDSNLTGRKNVSGFLTEFLVCKCKLCSSKVSVTSLRNSFRGEKCLHLFNMKVTVYFFESATTSHPLLRTLLGNVICITGLKKKLIFIGKDVSREMFITTEKATLHLLLLAPEHLSLQRDEVKGKGEFGTYTGIVTGIYMHGLVVELDEKVWLLLTDCLLAPPHFIRVGALICLVNVHFICPKFSWTRILLLGACVKTTINVSSFSPLESQCYIRFQTESMLGKFIDSSVYSARFWLLLTISSFKKMFAGFFPEKEILGSKHKEGLAQMYAKSHLPHSRPRVVPLSTFINHCEAMWVNDMLRMQNNYEKLTKTKLCWCDGKSYNRLIRRIMASKDLGVVLMGTVKISPLSGRLQMVDASGSIDVVVPDLPSDYNANNVYEVRHYDVVIEGSPEEADAPVMYESELCSFSCKSIFHPTSPKIGIKPTSIYVHFYMRNTTCLNTRLCLPGSDNLMASKDGLFHIVLVTHKFPAQKSQFKRTNKLSSYVEAILLPWFLFLPGGHKDTHVTRISKEKNLKEHFLYAYRRNSPEDHCSKRSKFTHGSNQALTLTLKDNLGEADNGSYGCFNNCDSPNSRTNSDHKLNELDSSDEFPCVVLMKSFNNQRPARPGVLLNVMDRVVSKLSGQKVMLEFNLESFSNYQVVQVGGYYIMRYGKEVLPNAKNIRYVTSSKTLVTSQTPLWSVSFSCDEDISLSELLDDNISQIALTETDMVPCECLSTSDLFVQGSPSQGPETCFSDINIHVSNAAMNLLKLDMEAAENGLVKPITISGGTDNSFTFMMGSSASVHSSGTTDPGCVLPQGSLVSLHGNVVEVHSFDCYSVDSKTHLCYKGGGDIQHTGLRSNICIHVSNNHHVVKLRGSFSKRAFPIGMGPGASATFHRVLVVGQYEMMLTPVSFIVINSMKKVEMEYSDCSRLQLSSSSLSGDSLGMISSCLFSKLIQHLETNTARFHCRVVAIHILVLEKQKLDIDKSHLREQSQAPCINIPCAAFILDDGSLPCCCWASAERAAMLLRLDEETMVKAICSDRWRLKRGTVDKNPNNANYHLQKILRKHNRVTVKNFGTMFDSSCQDLTFSVNSGGVLSSSEENLLKLILINACCGSVLNVVGGIMDSNAIGQLEELSGMGMAMDSMQNIWATDIQYADHRIEAAKLIQEITSCGDNEARLVCTTTLMDPVLCSFPF</sequence>
<evidence type="ECO:0000256" key="3">
    <source>
        <dbReference type="ARBA" id="ARBA00006332"/>
    </source>
</evidence>
<proteinExistence type="inferred from homology"/>
<evidence type="ECO:0000256" key="2">
    <source>
        <dbReference type="ARBA" id="ARBA00004574"/>
    </source>
</evidence>
<keyword evidence="8" id="KW-0539">Nucleus</keyword>
<evidence type="ECO:0000256" key="9">
    <source>
        <dbReference type="SAM" id="MobiDB-lite"/>
    </source>
</evidence>
<comment type="subcellular location">
    <subcellularLocation>
        <location evidence="2">Chromosome</location>
        <location evidence="2">Telomere</location>
    </subcellularLocation>
    <subcellularLocation>
        <location evidence="1">Nucleus</location>
    </subcellularLocation>
</comment>
<dbReference type="PANTHER" id="PTHR14865">
    <property type="entry name" value="CST COMPLEX SUBUNIT CTC1"/>
    <property type="match status" value="1"/>
</dbReference>
<keyword evidence="5" id="KW-0158">Chromosome</keyword>
<evidence type="ECO:0000313" key="11">
    <source>
        <dbReference type="Proteomes" id="UP000230069"/>
    </source>
</evidence>
<evidence type="ECO:0000256" key="5">
    <source>
        <dbReference type="ARBA" id="ARBA00022454"/>
    </source>
</evidence>
<feature type="compositionally biased region" description="Polar residues" evidence="9">
    <location>
        <begin position="58"/>
        <end position="70"/>
    </location>
</feature>
<dbReference type="InParanoid" id="A0A2G5CD12"/>
<dbReference type="Proteomes" id="UP000230069">
    <property type="component" value="Unassembled WGS sequence"/>
</dbReference>